<dbReference type="Gene3D" id="1.10.4030.10">
    <property type="entry name" value="Porin chaperone SurA, peptide-binding domain"/>
    <property type="match status" value="1"/>
</dbReference>
<dbReference type="STRING" id="1120955.SAMN03080610_01376"/>
<gene>
    <name evidence="3" type="ORF">SAMN03080610_01376</name>
</gene>
<dbReference type="AlphaFoldDB" id="A0A1G5N257"/>
<evidence type="ECO:0000256" key="1">
    <source>
        <dbReference type="ARBA" id="ARBA00022729"/>
    </source>
</evidence>
<keyword evidence="3" id="KW-0413">Isomerase</keyword>
<evidence type="ECO:0000313" key="4">
    <source>
        <dbReference type="Proteomes" id="UP000199347"/>
    </source>
</evidence>
<organism evidence="3 4">
    <name type="scientific">Afifella marina DSM 2698</name>
    <dbReference type="NCBI Taxonomy" id="1120955"/>
    <lineage>
        <taxon>Bacteria</taxon>
        <taxon>Pseudomonadati</taxon>
        <taxon>Pseudomonadota</taxon>
        <taxon>Alphaproteobacteria</taxon>
        <taxon>Hyphomicrobiales</taxon>
        <taxon>Afifellaceae</taxon>
        <taxon>Afifella</taxon>
    </lineage>
</organism>
<sequence>MFRTLTQTAWLVAASALMAMATLPVADSAQAQSSIKILVNDQPITTYDINNRAKFLRLTSRGQAGAKQATDELIEEALKLQEAKRRNVTVSQSEVDRAFASIASRAKLPPSKLEAALRQNGVNPDTLKDRIRAELAWRDVVRARFRATVRITESDVAQAMLGRDDDAETSGTVTEYDVQPVLFIVPKKGKSGIAAQRKREAEAFRSRFRNCDATLEQTRGMAGVFVKPTVRRESGDFPDSLQGSLSKAKVGTALPPTQVDEGFQVLGICNKKAVAGKTQAADEVRDELTNERGQLLARRYLRDLKSDAIIEYR</sequence>
<dbReference type="PANTHER" id="PTHR47637">
    <property type="entry name" value="CHAPERONE SURA"/>
    <property type="match status" value="1"/>
</dbReference>
<feature type="chain" id="PRO_5011631579" evidence="2">
    <location>
        <begin position="32"/>
        <end position="313"/>
    </location>
</feature>
<evidence type="ECO:0000313" key="3">
    <source>
        <dbReference type="EMBL" id="SCZ31515.1"/>
    </source>
</evidence>
<dbReference type="Pfam" id="PF13624">
    <property type="entry name" value="SurA_N_3"/>
    <property type="match status" value="1"/>
</dbReference>
<dbReference type="PANTHER" id="PTHR47637:SF1">
    <property type="entry name" value="CHAPERONE SURA"/>
    <property type="match status" value="1"/>
</dbReference>
<accession>A0A1G5N257</accession>
<evidence type="ECO:0000256" key="2">
    <source>
        <dbReference type="SAM" id="SignalP"/>
    </source>
</evidence>
<proteinExistence type="predicted"/>
<dbReference type="SUPFAM" id="SSF109998">
    <property type="entry name" value="Triger factor/SurA peptide-binding domain-like"/>
    <property type="match status" value="1"/>
</dbReference>
<dbReference type="InterPro" id="IPR050280">
    <property type="entry name" value="OMP_Chaperone_SurA"/>
</dbReference>
<dbReference type="RefSeq" id="WP_170130484.1">
    <property type="nucleotide sequence ID" value="NZ_NPBC01000008.1"/>
</dbReference>
<keyword evidence="1 2" id="KW-0732">Signal</keyword>
<feature type="signal peptide" evidence="2">
    <location>
        <begin position="1"/>
        <end position="31"/>
    </location>
</feature>
<dbReference type="EMBL" id="FMVW01000002">
    <property type="protein sequence ID" value="SCZ31515.1"/>
    <property type="molecule type" value="Genomic_DNA"/>
</dbReference>
<protein>
    <submittedName>
        <fullName evidence="3">Peptidyl-prolyl cis-trans isomerase SurA</fullName>
    </submittedName>
</protein>
<reference evidence="3 4" key="1">
    <citation type="submission" date="2016-10" db="EMBL/GenBank/DDBJ databases">
        <authorList>
            <person name="de Groot N.N."/>
        </authorList>
    </citation>
    <scope>NUCLEOTIDE SEQUENCE [LARGE SCALE GENOMIC DNA]</scope>
    <source>
        <strain evidence="3 4">DSM 2698</strain>
    </source>
</reference>
<dbReference type="GO" id="GO:0016853">
    <property type="term" value="F:isomerase activity"/>
    <property type="evidence" value="ECO:0007669"/>
    <property type="project" value="UniProtKB-KW"/>
</dbReference>
<dbReference type="InterPro" id="IPR027304">
    <property type="entry name" value="Trigger_fact/SurA_dom_sf"/>
</dbReference>
<dbReference type="Proteomes" id="UP000199347">
    <property type="component" value="Unassembled WGS sequence"/>
</dbReference>
<name>A0A1G5N257_AFIMA</name>
<keyword evidence="4" id="KW-1185">Reference proteome</keyword>